<gene>
    <name evidence="9" type="ORF">AAX18_02540</name>
</gene>
<evidence type="ECO:0000256" key="3">
    <source>
        <dbReference type="ARBA" id="ARBA00022679"/>
    </source>
</evidence>
<dbReference type="GO" id="GO:0016776">
    <property type="term" value="F:phosphotransferase activity, phosphate group as acceptor"/>
    <property type="evidence" value="ECO:0007669"/>
    <property type="project" value="TreeGrafter"/>
</dbReference>
<name>A0A0M3G886_HAEHA</name>
<evidence type="ECO:0000256" key="5">
    <source>
        <dbReference type="ARBA" id="ARBA00022989"/>
    </source>
</evidence>
<dbReference type="RefSeq" id="WP_046952842.1">
    <property type="nucleotide sequence ID" value="NZ_LCTK01000007.1"/>
</dbReference>
<evidence type="ECO:0000259" key="8">
    <source>
        <dbReference type="Pfam" id="PF00884"/>
    </source>
</evidence>
<feature type="transmembrane region" description="Helical" evidence="7">
    <location>
        <begin position="139"/>
        <end position="159"/>
    </location>
</feature>
<dbReference type="AlphaFoldDB" id="A0A0M3G886"/>
<dbReference type="Proteomes" id="UP000034750">
    <property type="component" value="Unassembled WGS sequence"/>
</dbReference>
<dbReference type="PANTHER" id="PTHR30443:SF0">
    <property type="entry name" value="PHOSPHOETHANOLAMINE TRANSFERASE EPTA"/>
    <property type="match status" value="1"/>
</dbReference>
<evidence type="ECO:0000256" key="4">
    <source>
        <dbReference type="ARBA" id="ARBA00022692"/>
    </source>
</evidence>
<feature type="transmembrane region" description="Helical" evidence="7">
    <location>
        <begin position="33"/>
        <end position="53"/>
    </location>
</feature>
<reference evidence="9 10" key="1">
    <citation type="submission" date="2015-05" db="EMBL/GenBank/DDBJ databases">
        <title>Comparative analyses of the lipooligosaccharides from nottypeable Haemophilus influenzae and Haemophilus haemolyticus.</title>
        <authorList>
            <person name="Post D.M.B."/>
            <person name="Ketterer M.R."/>
            <person name="Coffin J.E."/>
            <person name="Reinders L.M."/>
            <person name="Munson R.S.Jr."/>
            <person name="Bair T.B."/>
            <person name="Murphy T.F."/>
            <person name="Foster E."/>
            <person name="Gibson B.W."/>
            <person name="Apicella M.A."/>
        </authorList>
    </citation>
    <scope>NUCLEOTIDE SEQUENCE [LARGE SCALE GENOMIC DNA]</scope>
    <source>
        <strain evidence="9 10">11P18</strain>
    </source>
</reference>
<comment type="subcellular location">
    <subcellularLocation>
        <location evidence="1">Cell membrane</location>
        <topology evidence="1">Multi-pass membrane protein</topology>
    </subcellularLocation>
</comment>
<dbReference type="PATRIC" id="fig|726.54.peg.510"/>
<dbReference type="Gene3D" id="3.40.720.10">
    <property type="entry name" value="Alkaline Phosphatase, subunit A"/>
    <property type="match status" value="1"/>
</dbReference>
<comment type="caution">
    <text evidence="9">The sequence shown here is derived from an EMBL/GenBank/DDBJ whole genome shotgun (WGS) entry which is preliminary data.</text>
</comment>
<proteinExistence type="predicted"/>
<keyword evidence="3" id="KW-0808">Transferase</keyword>
<evidence type="ECO:0000256" key="6">
    <source>
        <dbReference type="ARBA" id="ARBA00023136"/>
    </source>
</evidence>
<evidence type="ECO:0000256" key="7">
    <source>
        <dbReference type="SAM" id="Phobius"/>
    </source>
</evidence>
<dbReference type="CDD" id="cd16017">
    <property type="entry name" value="LptA"/>
    <property type="match status" value="1"/>
</dbReference>
<feature type="transmembrane region" description="Helical" evidence="7">
    <location>
        <begin position="7"/>
        <end position="27"/>
    </location>
</feature>
<keyword evidence="4 7" id="KW-0812">Transmembrane</keyword>
<dbReference type="InterPro" id="IPR058130">
    <property type="entry name" value="PEA_transf_C"/>
</dbReference>
<feature type="transmembrane region" description="Helical" evidence="7">
    <location>
        <begin position="60"/>
        <end position="80"/>
    </location>
</feature>
<organism evidence="9 10">
    <name type="scientific">Haemophilus haemolyticus</name>
    <dbReference type="NCBI Taxonomy" id="726"/>
    <lineage>
        <taxon>Bacteria</taxon>
        <taxon>Pseudomonadati</taxon>
        <taxon>Pseudomonadota</taxon>
        <taxon>Gammaproteobacteria</taxon>
        <taxon>Pasteurellales</taxon>
        <taxon>Pasteurellaceae</taxon>
        <taxon>Haemophilus</taxon>
    </lineage>
</organism>
<protein>
    <submittedName>
        <fullName evidence="9">Protein DcaA</fullName>
    </submittedName>
</protein>
<keyword evidence="6 7" id="KW-0472">Membrane</keyword>
<keyword evidence="5 7" id="KW-1133">Transmembrane helix</keyword>
<evidence type="ECO:0000313" key="10">
    <source>
        <dbReference type="Proteomes" id="UP000034750"/>
    </source>
</evidence>
<dbReference type="GO" id="GO:0009244">
    <property type="term" value="P:lipopolysaccharide core region biosynthetic process"/>
    <property type="evidence" value="ECO:0007669"/>
    <property type="project" value="TreeGrafter"/>
</dbReference>
<dbReference type="Pfam" id="PF00884">
    <property type="entry name" value="Sulfatase"/>
    <property type="match status" value="1"/>
</dbReference>
<sequence length="530" mass="60919">MKSSSKLFIILAYPLILLISEIIYRNIFNIPPLGRYIETYSINLLLIIFLLFSKYKITKFFVCLFFASSVIINSGHYAVYDNWINGTNYFLMFKEIGEVSHVGITMLDRVGPPVIYSLLETIIFISALFIYPTRKVSKYCISDILFICLFLYLFSRSFYSTQELGVTSNPAYSRVKSNFFSVGNFIGKVIPYETFNLSQVKDYLHPTPAIISSPDVNNIIFIMGESLTSKHVDYFGYERETMPFIRQLANENSNVLLKEAYSAGLMTAISVPALFNAIPRPNGLKQIMKGDTNFFKLAKLQGFDTHFYTAQPERAMMIMSIMGKSWMNHQITPTQLGLSPEQGMNDHKLFPLLQKIDLDKQKNFIVLHQRGSHGPYAEYLTEEEKIFKDGSPLDNYDSTIYNTDQFIQKVFNYLKQRGKDDYILIYTSDHGQFVTKNHYNQGTTAEDQYLVPVFIYTKNEKIQQKLKELDQCKRLFHQQLSTLVINIMGFDMPISSCENGVINSHMITGDYGYLSVKPANPPAFINPNRK</sequence>
<dbReference type="EMBL" id="LCTK01000007">
    <property type="protein sequence ID" value="KKZ59269.1"/>
    <property type="molecule type" value="Genomic_DNA"/>
</dbReference>
<evidence type="ECO:0000313" key="9">
    <source>
        <dbReference type="EMBL" id="KKZ59269.1"/>
    </source>
</evidence>
<dbReference type="InterPro" id="IPR000917">
    <property type="entry name" value="Sulfatase_N"/>
</dbReference>
<keyword evidence="2" id="KW-1003">Cell membrane</keyword>
<dbReference type="InterPro" id="IPR040423">
    <property type="entry name" value="PEA_transferase"/>
</dbReference>
<dbReference type="InterPro" id="IPR017850">
    <property type="entry name" value="Alkaline_phosphatase_core_sf"/>
</dbReference>
<evidence type="ECO:0000256" key="2">
    <source>
        <dbReference type="ARBA" id="ARBA00022475"/>
    </source>
</evidence>
<dbReference type="PANTHER" id="PTHR30443">
    <property type="entry name" value="INNER MEMBRANE PROTEIN"/>
    <property type="match status" value="1"/>
</dbReference>
<feature type="transmembrane region" description="Helical" evidence="7">
    <location>
        <begin position="114"/>
        <end position="132"/>
    </location>
</feature>
<evidence type="ECO:0000256" key="1">
    <source>
        <dbReference type="ARBA" id="ARBA00004651"/>
    </source>
</evidence>
<accession>A0A0M3G886</accession>
<dbReference type="GO" id="GO:0005886">
    <property type="term" value="C:plasma membrane"/>
    <property type="evidence" value="ECO:0007669"/>
    <property type="project" value="UniProtKB-SubCell"/>
</dbReference>
<feature type="domain" description="Sulfatase N-terminal" evidence="8">
    <location>
        <begin position="218"/>
        <end position="478"/>
    </location>
</feature>
<dbReference type="SUPFAM" id="SSF53649">
    <property type="entry name" value="Alkaline phosphatase-like"/>
    <property type="match status" value="1"/>
</dbReference>